<dbReference type="Pfam" id="PF14280">
    <property type="entry name" value="DUF4365"/>
    <property type="match status" value="1"/>
</dbReference>
<reference evidence="3" key="1">
    <citation type="journal article" date="2019" name="Int. J. Syst. Evol. Microbiol.">
        <title>The Global Catalogue of Microorganisms (GCM) 10K type strain sequencing project: providing services to taxonomists for standard genome sequencing and annotation.</title>
        <authorList>
            <consortium name="The Broad Institute Genomics Platform"/>
            <consortium name="The Broad Institute Genome Sequencing Center for Infectious Disease"/>
            <person name="Wu L."/>
            <person name="Ma J."/>
        </authorList>
    </citation>
    <scope>NUCLEOTIDE SEQUENCE [LARGE SCALE GENOMIC DNA]</scope>
    <source>
        <strain evidence="3">JCM 17386</strain>
    </source>
</reference>
<comment type="caution">
    <text evidence="2">The sequence shown here is derived from an EMBL/GenBank/DDBJ whole genome shotgun (WGS) entry which is preliminary data.</text>
</comment>
<organism evidence="2 3">
    <name type="scientific">Flavobacterium chungbukense</name>
    <dbReference type="NCBI Taxonomy" id="877464"/>
    <lineage>
        <taxon>Bacteria</taxon>
        <taxon>Pseudomonadati</taxon>
        <taxon>Bacteroidota</taxon>
        <taxon>Flavobacteriia</taxon>
        <taxon>Flavobacteriales</taxon>
        <taxon>Flavobacteriaceae</taxon>
        <taxon>Flavobacterium</taxon>
    </lineage>
</organism>
<accession>A0ABP7YW45</accession>
<evidence type="ECO:0000313" key="2">
    <source>
        <dbReference type="EMBL" id="GAA4141838.1"/>
    </source>
</evidence>
<sequence>MRYNNIERLGVIETDRIITKQLGWIFRELPVADVGIDAIIEESENGNPTGKFIAAQIKTGKGNFYISDKTIIYYASRVHYHYWLNLNIPIVLIAHFPEEEETYWEYIQESSFRKTKKKWKIEIPKNKILNEKSKQKLSEIIYGSQNYEKISRTYDGKFSAELLYESVEDIHCISDATKAILKIAEIMTDLTSGNDQINSKFRDYAEQGLSDKDAQVKATIKTFGRTLNISASRLESEIDLFSELFSTGLIAYETILLMQYDIFNNSNDAKEALKSIEIIPENIDYVISNISEMVITVNKLPDKYITLKEAKKQLIEVGNLLVFELKSAKDITENLIQKIRDMK</sequence>
<evidence type="ECO:0000259" key="1">
    <source>
        <dbReference type="Pfam" id="PF14280"/>
    </source>
</evidence>
<dbReference type="RefSeq" id="WP_229355262.1">
    <property type="nucleotide sequence ID" value="NZ_BAABAO010000016.1"/>
</dbReference>
<protein>
    <recommendedName>
        <fullName evidence="1">DUF4365 domain-containing protein</fullName>
    </recommendedName>
</protein>
<dbReference type="EMBL" id="BAABAO010000016">
    <property type="protein sequence ID" value="GAA4141838.1"/>
    <property type="molecule type" value="Genomic_DNA"/>
</dbReference>
<gene>
    <name evidence="2" type="ORF">GCM10022250_43800</name>
</gene>
<keyword evidence="3" id="KW-1185">Reference proteome</keyword>
<evidence type="ECO:0000313" key="3">
    <source>
        <dbReference type="Proteomes" id="UP001501333"/>
    </source>
</evidence>
<name>A0ABP7YW45_9FLAO</name>
<dbReference type="InterPro" id="IPR025375">
    <property type="entry name" value="DUF4365"/>
</dbReference>
<proteinExistence type="predicted"/>
<dbReference type="Proteomes" id="UP001501333">
    <property type="component" value="Unassembled WGS sequence"/>
</dbReference>
<feature type="domain" description="DUF4365" evidence="1">
    <location>
        <begin position="7"/>
        <end position="140"/>
    </location>
</feature>